<dbReference type="EMBL" id="FO681348">
    <property type="protein sequence ID" value="CCV66516.1"/>
    <property type="molecule type" value="Genomic_DNA"/>
</dbReference>
<dbReference type="HOGENOM" id="CLU_762121_0_0_14"/>
<sequence length="362" mass="41797">MSNYQIAGINLRINQIEQSFLTNSLKPYESTHQPAYVIDVRQADEILPLSEGLVKESTYRRIFQNDGNTTVQVYHKEGHIRYQISYDKDCINQSILISSKETKIDEAEYILVSMSFLELSLRLGYINLHASVVVKNNEAYLFCAPSGTGKSTHSNYYLEAFRDAFILNDDKPLIKDGMVYGTPFSGKNRYNKNEVYHIRSIYFIKQGPLEVRTLTIDEKLKQLIMNSFRPDKKELLDAYFKNIEYLLTLPIHEAILTNSIESVYLTYYHIIKEKLMQLKPGYVLREVGSKYIVIPVEEASLDFNGIMTLNKTGKLLFECLKDEQTVEDLVNALTASYEVTEELARKDVIGFIEHLKKHQLLK</sequence>
<proteinExistence type="predicted"/>
<dbReference type="AlphaFoldDB" id="U4KQ48"/>
<accession>U4KQ48</accession>
<dbReference type="OrthoDB" id="384098at2"/>
<dbReference type="InterPro" id="IPR041881">
    <property type="entry name" value="PqqD_sf"/>
</dbReference>
<dbReference type="RefSeq" id="WP_030005373.1">
    <property type="nucleotide sequence ID" value="NC_022549.1"/>
</dbReference>
<organism evidence="1 2">
    <name type="scientific">Acholeplasma brassicae</name>
    <dbReference type="NCBI Taxonomy" id="61635"/>
    <lineage>
        <taxon>Bacteria</taxon>
        <taxon>Bacillati</taxon>
        <taxon>Mycoplasmatota</taxon>
        <taxon>Mollicutes</taxon>
        <taxon>Acholeplasmatales</taxon>
        <taxon>Acholeplasmataceae</taxon>
        <taxon>Acholeplasma</taxon>
    </lineage>
</organism>
<dbReference type="Pfam" id="PF05402">
    <property type="entry name" value="PqqD"/>
    <property type="match status" value="1"/>
</dbReference>
<protein>
    <submittedName>
        <fullName evidence="1">Conserved hypothetcial protein</fullName>
    </submittedName>
</protein>
<keyword evidence="2" id="KW-1185">Reference proteome</keyword>
<dbReference type="Gene3D" id="1.10.10.1150">
    <property type="entry name" value="Coenzyme PQQ synthesis protein D (PqqD)"/>
    <property type="match status" value="1"/>
</dbReference>
<dbReference type="STRING" id="61635.BN85314950"/>
<dbReference type="KEGG" id="abra:BN85314950"/>
<dbReference type="Proteomes" id="UP000032737">
    <property type="component" value="Chromosome"/>
</dbReference>
<dbReference type="InterPro" id="IPR008792">
    <property type="entry name" value="PQQD"/>
</dbReference>
<gene>
    <name evidence="1" type="ORF">BN85314950</name>
</gene>
<evidence type="ECO:0000313" key="2">
    <source>
        <dbReference type="Proteomes" id="UP000032737"/>
    </source>
</evidence>
<evidence type="ECO:0000313" key="1">
    <source>
        <dbReference type="EMBL" id="CCV66516.1"/>
    </source>
</evidence>
<dbReference type="SUPFAM" id="SSF53795">
    <property type="entry name" value="PEP carboxykinase-like"/>
    <property type="match status" value="1"/>
</dbReference>
<name>U4KQ48_9MOLU</name>
<reference evidence="1 2" key="1">
    <citation type="journal article" date="2013" name="J. Mol. Microbiol. Biotechnol.">
        <title>Analysis of the Complete Genomes of Acholeplasma brassicae , A. palmae and A. laidlawii and Their Comparison to the Obligate Parasites from ' Candidatus Phytoplasma'.</title>
        <authorList>
            <person name="Kube M."/>
            <person name="Siewert C."/>
            <person name="Migdoll A.M."/>
            <person name="Duduk B."/>
            <person name="Holz S."/>
            <person name="Rabus R."/>
            <person name="Seemuller E."/>
            <person name="Mitrovic J."/>
            <person name="Muller I."/>
            <person name="Buttner C."/>
            <person name="Reinhardt R."/>
        </authorList>
    </citation>
    <scope>NUCLEOTIDE SEQUENCE [LARGE SCALE GENOMIC DNA]</scope>
    <source>
        <strain evidence="2">0502</strain>
    </source>
</reference>